<name>A0A0C9UEP1_SPHS4</name>
<protein>
    <submittedName>
        <fullName evidence="1">Uncharacterized protein</fullName>
    </submittedName>
</protein>
<evidence type="ECO:0000313" key="1">
    <source>
        <dbReference type="EMBL" id="KIJ33264.1"/>
    </source>
</evidence>
<evidence type="ECO:0000313" key="2">
    <source>
        <dbReference type="Proteomes" id="UP000054279"/>
    </source>
</evidence>
<dbReference type="HOGENOM" id="CLU_012055_1_0_1"/>
<gene>
    <name evidence="1" type="ORF">M422DRAFT_264814</name>
</gene>
<dbReference type="OrthoDB" id="2924458at2759"/>
<organism evidence="1 2">
    <name type="scientific">Sphaerobolus stellatus (strain SS14)</name>
    <dbReference type="NCBI Taxonomy" id="990650"/>
    <lineage>
        <taxon>Eukaryota</taxon>
        <taxon>Fungi</taxon>
        <taxon>Dikarya</taxon>
        <taxon>Basidiomycota</taxon>
        <taxon>Agaricomycotina</taxon>
        <taxon>Agaricomycetes</taxon>
        <taxon>Phallomycetidae</taxon>
        <taxon>Geastrales</taxon>
        <taxon>Sphaerobolaceae</taxon>
        <taxon>Sphaerobolus</taxon>
    </lineage>
</organism>
<dbReference type="Proteomes" id="UP000054279">
    <property type="component" value="Unassembled WGS sequence"/>
</dbReference>
<accession>A0A0C9UEP1</accession>
<proteinExistence type="predicted"/>
<dbReference type="AlphaFoldDB" id="A0A0C9UEP1"/>
<keyword evidence="2" id="KW-1185">Reference proteome</keyword>
<dbReference type="EMBL" id="KN837215">
    <property type="protein sequence ID" value="KIJ33264.1"/>
    <property type="molecule type" value="Genomic_DNA"/>
</dbReference>
<sequence>MIHDCRPQIYETLSKDIGLLITDLKSKRVKTYIRTEQIRDTISKYQGEIQTLRDNLMLYCNLSNTVQLFEVDRRVTSLVRERDMSVDEDFPELNEFRKVIQSDIILKENTDVELRGKDKSPSFIEYRAVALFNGKEYLTTTRTYEGESALERLKAELKLLARIRIRTLPKLPLLSFSQFFPAIIYHDDLPIDENEYERMYNGPHTISYLTQLYRKRRDEREAVYYIENELPSIFIRPMRDFFNWDCFDFATWPLHIREADKGTLRIYIDGNGRPALSLVPLRTNANDQDMEWHCNTLYSCPDNYVAENLLRQIEHLEKGRLDTLKSREAIISSLRALFCIIPYSSHGGWPEQNRVQTPYLGGIYHTNIDNLLDPGIKDSRHVGVLPMRHFPVEYDFRDVVDDPELDSLEPDEWEARTRTVKGLWLNFMPFHADKIKPLCITVNTRRKRELELWQINELNRDSLLAQFSHIAGRLKDCFQGNFNDLKLGLALVTGFYWYIKVWKPVKRANTSAVPDLYLFIDEPVIHKGAGRRGPDVYWSKCPDGTIRLTALEVYALGIERAPVIWCEPKYIQWNLEIVDMLRDFYESCGLSPCSDEVSHLLELPVPDYPELKQIKRRHSFAGLHQLKSSSQDEIRKVDKIDVYSWFWADFTGEMISLLPWVSSYISEEYRLFQEFNQRLGTRVAKYWVFLAAPELLPESLKVYDLRTTGPEFEYGGVGIDPVCRELPSRHWNFMKGDRWGEYDEQLSKLKCSLSM</sequence>
<reference evidence="1 2" key="1">
    <citation type="submission" date="2014-06" db="EMBL/GenBank/DDBJ databases">
        <title>Evolutionary Origins and Diversification of the Mycorrhizal Mutualists.</title>
        <authorList>
            <consortium name="DOE Joint Genome Institute"/>
            <consortium name="Mycorrhizal Genomics Consortium"/>
            <person name="Kohler A."/>
            <person name="Kuo A."/>
            <person name="Nagy L.G."/>
            <person name="Floudas D."/>
            <person name="Copeland A."/>
            <person name="Barry K.W."/>
            <person name="Cichocki N."/>
            <person name="Veneault-Fourrey C."/>
            <person name="LaButti K."/>
            <person name="Lindquist E.A."/>
            <person name="Lipzen A."/>
            <person name="Lundell T."/>
            <person name="Morin E."/>
            <person name="Murat C."/>
            <person name="Riley R."/>
            <person name="Ohm R."/>
            <person name="Sun H."/>
            <person name="Tunlid A."/>
            <person name="Henrissat B."/>
            <person name="Grigoriev I.V."/>
            <person name="Hibbett D.S."/>
            <person name="Martin F."/>
        </authorList>
    </citation>
    <scope>NUCLEOTIDE SEQUENCE [LARGE SCALE GENOMIC DNA]</scope>
    <source>
        <strain evidence="1 2">SS14</strain>
    </source>
</reference>